<organism evidence="4 5">
    <name type="scientific">Pseudolactococcus laudensis</name>
    <dbReference type="NCBI Taxonomy" id="1494461"/>
    <lineage>
        <taxon>Bacteria</taxon>
        <taxon>Bacillati</taxon>
        <taxon>Bacillota</taxon>
        <taxon>Bacilli</taxon>
        <taxon>Lactobacillales</taxon>
        <taxon>Streptococcaceae</taxon>
        <taxon>Pseudolactococcus</taxon>
    </lineage>
</organism>
<sequence>MKKLFVAIRRGNNDEVKAILTNKPKLLSCTAKQPPKKDDGQSLLQVSLKTGNFEIAEYLLDMGADVNFIEKESCNEWLAPVLHDAIRALIFNCQTMEKDADKFDRVYKIFNKMLTLGADPNAVDSYGNTCLGRAIMDAKQMIDHPFFEGKSSWAGEGLDDIGRDLVLTQIRSVFQALIDAGANINSSNSQRESAVYDIKNSRLESFNLF</sequence>
<dbReference type="InterPro" id="IPR036770">
    <property type="entry name" value="Ankyrin_rpt-contain_sf"/>
</dbReference>
<dbReference type="EMBL" id="JACBNY010000017">
    <property type="protein sequence ID" value="MBA0017236.1"/>
    <property type="molecule type" value="Genomic_DNA"/>
</dbReference>
<name>A0A7V8SKD4_9LACT</name>
<dbReference type="InterPro" id="IPR050663">
    <property type="entry name" value="Ankyrin-SOCS_Box"/>
</dbReference>
<dbReference type="Gene3D" id="1.25.40.20">
    <property type="entry name" value="Ankyrin repeat-containing domain"/>
    <property type="match status" value="1"/>
</dbReference>
<keyword evidence="5" id="KW-1185">Reference proteome</keyword>
<evidence type="ECO:0000256" key="3">
    <source>
        <dbReference type="PROSITE-ProRule" id="PRU00023"/>
    </source>
</evidence>
<dbReference type="SMART" id="SM00248">
    <property type="entry name" value="ANK"/>
    <property type="match status" value="1"/>
</dbReference>
<gene>
    <name evidence="4" type="ORF">HZR21_08920</name>
</gene>
<keyword evidence="1" id="KW-0677">Repeat</keyword>
<evidence type="ECO:0000313" key="5">
    <source>
        <dbReference type="Proteomes" id="UP000530186"/>
    </source>
</evidence>
<dbReference type="AlphaFoldDB" id="A0A7V8SKD4"/>
<evidence type="ECO:0000256" key="2">
    <source>
        <dbReference type="ARBA" id="ARBA00023043"/>
    </source>
</evidence>
<dbReference type="GO" id="GO:0000976">
    <property type="term" value="F:transcription cis-regulatory region binding"/>
    <property type="evidence" value="ECO:0007669"/>
    <property type="project" value="TreeGrafter"/>
</dbReference>
<feature type="repeat" description="ANK" evidence="3">
    <location>
        <begin position="39"/>
        <end position="71"/>
    </location>
</feature>
<dbReference type="Proteomes" id="UP000530186">
    <property type="component" value="Unassembled WGS sequence"/>
</dbReference>
<dbReference type="RefSeq" id="WP_180747358.1">
    <property type="nucleotide sequence ID" value="NZ_CBCRWQ010000017.1"/>
</dbReference>
<dbReference type="Pfam" id="PF00023">
    <property type="entry name" value="Ank"/>
    <property type="match status" value="1"/>
</dbReference>
<proteinExistence type="predicted"/>
<protein>
    <submittedName>
        <fullName evidence="4">Ankyrin repeat domain-containing protein</fullName>
    </submittedName>
</protein>
<dbReference type="GeneID" id="303195638"/>
<accession>A0A7V8SKD4</accession>
<dbReference type="PROSITE" id="PS50088">
    <property type="entry name" value="ANK_REPEAT"/>
    <property type="match status" value="1"/>
</dbReference>
<evidence type="ECO:0000256" key="1">
    <source>
        <dbReference type="ARBA" id="ARBA00022737"/>
    </source>
</evidence>
<comment type="caution">
    <text evidence="4">The sequence shown here is derived from an EMBL/GenBank/DDBJ whole genome shotgun (WGS) entry which is preliminary data.</text>
</comment>
<evidence type="ECO:0000313" key="4">
    <source>
        <dbReference type="EMBL" id="MBA0017236.1"/>
    </source>
</evidence>
<dbReference type="PANTHER" id="PTHR24193:SF121">
    <property type="entry name" value="ADA2A-CONTAINING COMPLEX COMPONENT 3, ISOFORM D"/>
    <property type="match status" value="1"/>
</dbReference>
<dbReference type="InterPro" id="IPR002110">
    <property type="entry name" value="Ankyrin_rpt"/>
</dbReference>
<dbReference type="SUPFAM" id="SSF48403">
    <property type="entry name" value="Ankyrin repeat"/>
    <property type="match status" value="1"/>
</dbReference>
<keyword evidence="2 3" id="KW-0040">ANK repeat</keyword>
<dbReference type="PROSITE" id="PS50297">
    <property type="entry name" value="ANK_REP_REGION"/>
    <property type="match status" value="1"/>
</dbReference>
<dbReference type="GO" id="GO:0045944">
    <property type="term" value="P:positive regulation of transcription by RNA polymerase II"/>
    <property type="evidence" value="ECO:0007669"/>
    <property type="project" value="TreeGrafter"/>
</dbReference>
<reference evidence="4 5" key="1">
    <citation type="submission" date="2020-07" db="EMBL/GenBank/DDBJ databases">
        <authorList>
            <person name="Hilgarth M."/>
            <person name="Werum V."/>
            <person name="Vogel R.F."/>
        </authorList>
    </citation>
    <scope>NUCLEOTIDE SEQUENCE [LARGE SCALE GENOMIC DNA]</scope>
    <source>
        <strain evidence="4 5">DSM 28961</strain>
    </source>
</reference>
<dbReference type="PANTHER" id="PTHR24193">
    <property type="entry name" value="ANKYRIN REPEAT PROTEIN"/>
    <property type="match status" value="1"/>
</dbReference>